<keyword evidence="3" id="KW-1185">Reference proteome</keyword>
<protein>
    <recommendedName>
        <fullName evidence="5">DUF3558 domain-containing protein</fullName>
    </recommendedName>
</protein>
<dbReference type="InterPro" id="IPR024520">
    <property type="entry name" value="DUF3558"/>
</dbReference>
<dbReference type="EMBL" id="FOME01000005">
    <property type="protein sequence ID" value="SFD56287.1"/>
    <property type="molecule type" value="Genomic_DNA"/>
</dbReference>
<organism evidence="1 4">
    <name type="scientific">Saccharopolyspora kobensis</name>
    <dbReference type="NCBI Taxonomy" id="146035"/>
    <lineage>
        <taxon>Bacteria</taxon>
        <taxon>Bacillati</taxon>
        <taxon>Actinomycetota</taxon>
        <taxon>Actinomycetes</taxon>
        <taxon>Pseudonocardiales</taxon>
        <taxon>Pseudonocardiaceae</taxon>
        <taxon>Saccharopolyspora</taxon>
    </lineage>
</organism>
<accession>A0A1I1TCC9</accession>
<dbReference type="EMBL" id="FNVB01000010">
    <property type="protein sequence ID" value="SEG95447.1"/>
    <property type="molecule type" value="Genomic_DNA"/>
</dbReference>
<proteinExistence type="predicted"/>
<dbReference type="Proteomes" id="UP000199690">
    <property type="component" value="Unassembled WGS sequence"/>
</dbReference>
<evidence type="ECO:0008006" key="5">
    <source>
        <dbReference type="Google" id="ProtNLM"/>
    </source>
</evidence>
<evidence type="ECO:0000313" key="3">
    <source>
        <dbReference type="Proteomes" id="UP000199690"/>
    </source>
</evidence>
<evidence type="ECO:0000313" key="1">
    <source>
        <dbReference type="EMBL" id="SEG95447.1"/>
    </source>
</evidence>
<evidence type="ECO:0000313" key="4">
    <source>
        <dbReference type="Proteomes" id="UP000236729"/>
    </source>
</evidence>
<reference evidence="3 4" key="1">
    <citation type="submission" date="2016-10" db="EMBL/GenBank/DDBJ databases">
        <authorList>
            <person name="Varghese N."/>
            <person name="Submissions S."/>
        </authorList>
    </citation>
    <scope>NUCLEOTIDE SEQUENCE [LARGE SCALE GENOMIC DNA]</scope>
    <source>
        <strain evidence="4">ATCC 20501</strain>
        <strain evidence="2 3">CGMCC 4.3529</strain>
    </source>
</reference>
<sequence>MAGFDPCTALSESDLQSYGVTKPGEPVDQGIGETGCDFKTDDFLLTVYKSDESDMAYWEGRKDRFGIFETNRVGSHEGIKTATKGSAGLGMCTQIVLAGSGSISVQINYSSDKNQGNDVACAKAMEIAQVVEPKLPK</sequence>
<reference evidence="1" key="2">
    <citation type="submission" date="2016-10" db="EMBL/GenBank/DDBJ databases">
        <authorList>
            <person name="de Groot N.N."/>
        </authorList>
    </citation>
    <scope>NUCLEOTIDE SEQUENCE [LARGE SCALE GENOMIC DNA]</scope>
    <source>
        <strain evidence="1">ATCC 20501</strain>
    </source>
</reference>
<name>A0A1H6ECE3_9PSEU</name>
<evidence type="ECO:0000313" key="2">
    <source>
        <dbReference type="EMBL" id="SFD56287.1"/>
    </source>
</evidence>
<dbReference type="Pfam" id="PF12079">
    <property type="entry name" value="DUF3558"/>
    <property type="match status" value="1"/>
</dbReference>
<dbReference type="AlphaFoldDB" id="A0A1H6ECE3"/>
<dbReference type="Proteomes" id="UP000236729">
    <property type="component" value="Unassembled WGS sequence"/>
</dbReference>
<gene>
    <name evidence="1" type="ORF">SAMN02982929_06196</name>
    <name evidence="2" type="ORF">SAMN05216506_10590</name>
</gene>
<accession>A0A1H6ECE3</accession>